<proteinExistence type="predicted"/>
<sequence>MAAATATAMPAIPGLQNPFTVDDMNMSNSIYNGLPRIHPDMSVSQDHVKKLEAIIAQCNLRQKLGIHLLHKHEDLPNGQIKLETKLKTVTGKWVRPTSINSLDLGNIHGVVFKFVPEENILVPYEFARGPSPVSTSSVVDDCVKAILGYVARNGLANMIALEFLELVNDGQPMEAAIEVEVDKYGTIVLPKSMVDAVELIPTGWPNISLNYDPDAQPAPGSHWAPVKVGTKETHRVFVDQVENEEELLDELALQGVLIKV</sequence>
<dbReference type="AlphaFoldDB" id="A0A428S5M9"/>
<reference evidence="1 2" key="1">
    <citation type="submission" date="2017-06" db="EMBL/GenBank/DDBJ databases">
        <title>Cmopartive genomic analysis of Ambrosia Fusariam Clade fungi.</title>
        <authorList>
            <person name="Stajich J.E."/>
            <person name="Carrillo J."/>
            <person name="Kijimoto T."/>
            <person name="Eskalen A."/>
            <person name="O'Donnell K."/>
            <person name="Kasson M."/>
        </authorList>
    </citation>
    <scope>NUCLEOTIDE SEQUENCE [LARGE SCALE GENOMIC DNA]</scope>
    <source>
        <strain evidence="1 2">NRRL 20438</strain>
    </source>
</reference>
<evidence type="ECO:0000313" key="2">
    <source>
        <dbReference type="Proteomes" id="UP000288429"/>
    </source>
</evidence>
<comment type="caution">
    <text evidence="1">The sequence shown here is derived from an EMBL/GenBank/DDBJ whole genome shotgun (WGS) entry which is preliminary data.</text>
</comment>
<protein>
    <submittedName>
        <fullName evidence="1">Uncharacterized protein</fullName>
    </submittedName>
</protein>
<organism evidence="1 2">
    <name type="scientific">Fusarium ambrosium</name>
    <dbReference type="NCBI Taxonomy" id="131363"/>
    <lineage>
        <taxon>Eukaryota</taxon>
        <taxon>Fungi</taxon>
        <taxon>Dikarya</taxon>
        <taxon>Ascomycota</taxon>
        <taxon>Pezizomycotina</taxon>
        <taxon>Sordariomycetes</taxon>
        <taxon>Hypocreomycetidae</taxon>
        <taxon>Hypocreales</taxon>
        <taxon>Nectriaceae</taxon>
        <taxon>Fusarium</taxon>
        <taxon>Fusarium solani species complex</taxon>
    </lineage>
</organism>
<keyword evidence="2" id="KW-1185">Reference proteome</keyword>
<gene>
    <name evidence="1" type="ORF">CDV31_016612</name>
</gene>
<dbReference type="Proteomes" id="UP000288429">
    <property type="component" value="Unassembled WGS sequence"/>
</dbReference>
<dbReference type="EMBL" id="NIZV01000577">
    <property type="protein sequence ID" value="RSL85132.1"/>
    <property type="molecule type" value="Genomic_DNA"/>
</dbReference>
<evidence type="ECO:0000313" key="1">
    <source>
        <dbReference type="EMBL" id="RSL85132.1"/>
    </source>
</evidence>
<accession>A0A428S5M9</accession>
<name>A0A428S5M9_9HYPO</name>